<evidence type="ECO:0000256" key="2">
    <source>
        <dbReference type="ARBA" id="ARBA00022679"/>
    </source>
</evidence>
<reference evidence="8" key="1">
    <citation type="submission" date="2021-10" db="EMBL/GenBank/DDBJ databases">
        <title>Streptomonospora sp. nov., isolated from mangrove soil.</title>
        <authorList>
            <person name="Chen X."/>
            <person name="Ge X."/>
            <person name="Liu W."/>
        </authorList>
    </citation>
    <scope>NUCLEOTIDE SEQUENCE</scope>
    <source>
        <strain evidence="8">S1-112</strain>
    </source>
</reference>
<evidence type="ECO:0000256" key="1">
    <source>
        <dbReference type="ARBA" id="ARBA00010688"/>
    </source>
</evidence>
<dbReference type="SUPFAM" id="SSF53613">
    <property type="entry name" value="Ribokinase-like"/>
    <property type="match status" value="1"/>
</dbReference>
<dbReference type="InterPro" id="IPR017583">
    <property type="entry name" value="Tagatose/fructose_Pkinase"/>
</dbReference>
<protein>
    <submittedName>
        <fullName evidence="8">1-phosphofructokinase</fullName>
        <ecNumber evidence="8">2.7.1.56</ecNumber>
    </submittedName>
</protein>
<dbReference type="Pfam" id="PF00294">
    <property type="entry name" value="PfkB"/>
    <property type="match status" value="1"/>
</dbReference>
<proteinExistence type="inferred from homology"/>
<dbReference type="CDD" id="cd01164">
    <property type="entry name" value="FruK_PfkB_like"/>
    <property type="match status" value="1"/>
</dbReference>
<sequence length="313" mass="32274">MILTCTPNPSVDHTLEIPELLQGEILRVQTSRTEAGGKGVNVSRALRRNGRDTTAVLPVGGAQGAELTALLGDLPCVRVPITDATRTNVTVTEADGTTTKLNSSGPALTPAEIEDLLAALDAELQRDPRWLVASGSLPGGTPPDLYARIARLAAARGVQVALDTSGKPLETAAGAGGFALLKPNMEELAALLGRPLETVGDVVGAAREVVSWGNGLVLVTLGAHGALLVDRERTWWAQGPAVVPRSTVGAGDCSLAGYLAAEGPPEERLCQAVAWGAAAVALPGTTVPGPADLRVEEVRLVADPPAEWRVADL</sequence>
<dbReference type="AlphaFoldDB" id="A0A9X3NKK0"/>
<dbReference type="RefSeq" id="WP_270072266.1">
    <property type="nucleotide sequence ID" value="NZ_JAJAQC010000016.1"/>
</dbReference>
<comment type="similarity">
    <text evidence="1">Belongs to the carbohydrate kinase PfkB family.</text>
</comment>
<keyword evidence="4" id="KW-0418">Kinase</keyword>
<evidence type="ECO:0000256" key="5">
    <source>
        <dbReference type="ARBA" id="ARBA00022840"/>
    </source>
</evidence>
<keyword evidence="5" id="KW-0067">ATP-binding</keyword>
<keyword evidence="3" id="KW-0547">Nucleotide-binding</keyword>
<evidence type="ECO:0000256" key="6">
    <source>
        <dbReference type="PIRNR" id="PIRNR000535"/>
    </source>
</evidence>
<dbReference type="NCBIfam" id="TIGR03828">
    <property type="entry name" value="pfkB"/>
    <property type="match status" value="1"/>
</dbReference>
<evidence type="ECO:0000259" key="7">
    <source>
        <dbReference type="Pfam" id="PF00294"/>
    </source>
</evidence>
<dbReference type="InterPro" id="IPR011611">
    <property type="entry name" value="PfkB_dom"/>
</dbReference>
<dbReference type="PANTHER" id="PTHR46566:SF5">
    <property type="entry name" value="1-PHOSPHOFRUCTOKINASE"/>
    <property type="match status" value="1"/>
</dbReference>
<keyword evidence="2 6" id="KW-0808">Transferase</keyword>
<name>A0A9X3NKK0_9ACTN</name>
<comment type="caution">
    <text evidence="8">The sequence shown here is derived from an EMBL/GenBank/DDBJ whole genome shotgun (WGS) entry which is preliminary data.</text>
</comment>
<evidence type="ECO:0000256" key="3">
    <source>
        <dbReference type="ARBA" id="ARBA00022741"/>
    </source>
</evidence>
<dbReference type="GO" id="GO:0005829">
    <property type="term" value="C:cytosol"/>
    <property type="evidence" value="ECO:0007669"/>
    <property type="project" value="TreeGrafter"/>
</dbReference>
<dbReference type="InterPro" id="IPR029056">
    <property type="entry name" value="Ribokinase-like"/>
</dbReference>
<dbReference type="Gene3D" id="3.40.1190.20">
    <property type="match status" value="1"/>
</dbReference>
<evidence type="ECO:0000313" key="9">
    <source>
        <dbReference type="Proteomes" id="UP001140076"/>
    </source>
</evidence>
<dbReference type="EC" id="2.7.1.56" evidence="8"/>
<gene>
    <name evidence="8" type="primary">pfkB</name>
    <name evidence="8" type="ORF">LG943_11795</name>
</gene>
<dbReference type="PANTHER" id="PTHR46566">
    <property type="entry name" value="1-PHOSPHOFRUCTOKINASE-RELATED"/>
    <property type="match status" value="1"/>
</dbReference>
<dbReference type="InterPro" id="IPR022463">
    <property type="entry name" value="1-PFruKinase"/>
</dbReference>
<feature type="domain" description="Carbohydrate kinase PfkB" evidence="7">
    <location>
        <begin position="20"/>
        <end position="288"/>
    </location>
</feature>
<dbReference type="PRINTS" id="PR00990">
    <property type="entry name" value="RIBOKINASE"/>
</dbReference>
<evidence type="ECO:0000256" key="4">
    <source>
        <dbReference type="ARBA" id="ARBA00022777"/>
    </source>
</evidence>
<keyword evidence="9" id="KW-1185">Reference proteome</keyword>
<dbReference type="InterPro" id="IPR002139">
    <property type="entry name" value="Ribo/fructo_kinase"/>
</dbReference>
<dbReference type="PIRSF" id="PIRSF000535">
    <property type="entry name" value="1PFK/6PFK/LacC"/>
    <property type="match status" value="1"/>
</dbReference>
<dbReference type="GO" id="GO:0008662">
    <property type="term" value="F:1-phosphofructokinase activity"/>
    <property type="evidence" value="ECO:0007669"/>
    <property type="project" value="UniProtKB-EC"/>
</dbReference>
<dbReference type="EMBL" id="JAJAQC010000016">
    <property type="protein sequence ID" value="MDA0564998.1"/>
    <property type="molecule type" value="Genomic_DNA"/>
</dbReference>
<dbReference type="Proteomes" id="UP001140076">
    <property type="component" value="Unassembled WGS sequence"/>
</dbReference>
<dbReference type="GO" id="GO:0005524">
    <property type="term" value="F:ATP binding"/>
    <property type="evidence" value="ECO:0007669"/>
    <property type="project" value="UniProtKB-KW"/>
</dbReference>
<dbReference type="NCBIfam" id="TIGR03168">
    <property type="entry name" value="1-PFK"/>
    <property type="match status" value="1"/>
</dbReference>
<accession>A0A9X3NKK0</accession>
<organism evidence="8 9">
    <name type="scientific">Streptomonospora mangrovi</name>
    <dbReference type="NCBI Taxonomy" id="2883123"/>
    <lineage>
        <taxon>Bacteria</taxon>
        <taxon>Bacillati</taxon>
        <taxon>Actinomycetota</taxon>
        <taxon>Actinomycetes</taxon>
        <taxon>Streptosporangiales</taxon>
        <taxon>Nocardiopsidaceae</taxon>
        <taxon>Streptomonospora</taxon>
    </lineage>
</organism>
<evidence type="ECO:0000313" key="8">
    <source>
        <dbReference type="EMBL" id="MDA0564998.1"/>
    </source>
</evidence>